<protein>
    <recommendedName>
        <fullName evidence="13">O-fucosyltransferase family protein</fullName>
    </recommendedName>
</protein>
<evidence type="ECO:0000256" key="11">
    <source>
        <dbReference type="ARBA" id="ARBA00023253"/>
    </source>
</evidence>
<evidence type="ECO:0000256" key="12">
    <source>
        <dbReference type="ARBA" id="ARBA00023277"/>
    </source>
</evidence>
<comment type="similarity">
    <text evidence="3">Belongs to the glycosyltransferase GT106 family.</text>
</comment>
<keyword evidence="7" id="KW-0735">Signal-anchor</keyword>
<evidence type="ECO:0000256" key="10">
    <source>
        <dbReference type="ARBA" id="ARBA00023180"/>
    </source>
</evidence>
<dbReference type="GO" id="GO:0016757">
    <property type="term" value="F:glycosyltransferase activity"/>
    <property type="evidence" value="ECO:0007669"/>
    <property type="project" value="UniProtKB-KW"/>
</dbReference>
<evidence type="ECO:0000256" key="1">
    <source>
        <dbReference type="ARBA" id="ARBA00004606"/>
    </source>
</evidence>
<proteinExistence type="inferred from homology"/>
<comment type="subcellular location">
    <subcellularLocation>
        <location evidence="1">Membrane</location>
        <topology evidence="1">Single-pass type II membrane protein</topology>
    </subcellularLocation>
</comment>
<keyword evidence="12" id="KW-0119">Carbohydrate metabolism</keyword>
<dbReference type="Proteomes" id="UP000215914">
    <property type="component" value="Unassembled WGS sequence"/>
</dbReference>
<feature type="signal peptide" evidence="14">
    <location>
        <begin position="1"/>
        <end position="20"/>
    </location>
</feature>
<keyword evidence="16" id="KW-1185">Reference proteome</keyword>
<name>A0A9K3JDY5_HELAN</name>
<evidence type="ECO:0000256" key="6">
    <source>
        <dbReference type="ARBA" id="ARBA00022692"/>
    </source>
</evidence>
<keyword evidence="6" id="KW-0812">Transmembrane</keyword>
<evidence type="ECO:0000313" key="16">
    <source>
        <dbReference type="Proteomes" id="UP000215914"/>
    </source>
</evidence>
<evidence type="ECO:0000256" key="4">
    <source>
        <dbReference type="ARBA" id="ARBA00022676"/>
    </source>
</evidence>
<sequence>MVFFFLFVCGFLFMMKLWYNFDPFNPNPCGIVPQKVSLSLIPNGVLKSLNKDEEKDEELKGFWKQPDRLGYRPCLDFNSEYKKQSVEILKDRTKYLVVVVSGGMNQQRNQIVDSPLLYDKLFHFCSEFSDIFDAEHFKEALADDVRIISSLPSNHLMSRPVEEKHTPLHVSPQWIQARYLKRVINDISKAVMSGLVIYMGGGG</sequence>
<keyword evidence="10" id="KW-0325">Glycoprotein</keyword>
<evidence type="ECO:0000313" key="15">
    <source>
        <dbReference type="EMBL" id="KAF5813866.1"/>
    </source>
</evidence>
<dbReference type="InterPro" id="IPR019378">
    <property type="entry name" value="GDP-Fuc_O-FucTrfase"/>
</dbReference>
<evidence type="ECO:0000256" key="9">
    <source>
        <dbReference type="ARBA" id="ARBA00023136"/>
    </source>
</evidence>
<gene>
    <name evidence="15" type="ORF">HanXRQr2_Chr03g0103801</name>
</gene>
<feature type="chain" id="PRO_5039888118" description="O-fucosyltransferase family protein" evidence="14">
    <location>
        <begin position="21"/>
        <end position="203"/>
    </location>
</feature>
<evidence type="ECO:0000256" key="14">
    <source>
        <dbReference type="SAM" id="SignalP"/>
    </source>
</evidence>
<evidence type="ECO:0000256" key="3">
    <source>
        <dbReference type="ARBA" id="ARBA00007737"/>
    </source>
</evidence>
<keyword evidence="4" id="KW-0328">Glycosyltransferase</keyword>
<accession>A0A9K3JDY5</accession>
<reference evidence="15" key="2">
    <citation type="submission" date="2020-06" db="EMBL/GenBank/DDBJ databases">
        <title>Helianthus annuus Genome sequencing and assembly Release 2.</title>
        <authorList>
            <person name="Gouzy J."/>
            <person name="Langlade N."/>
            <person name="Munos S."/>
        </authorList>
    </citation>
    <scope>NUCLEOTIDE SEQUENCE</scope>
    <source>
        <tissue evidence="15">Leaves</tissue>
    </source>
</reference>
<keyword evidence="8" id="KW-1133">Transmembrane helix</keyword>
<comment type="pathway">
    <text evidence="2">Glycan metabolism.</text>
</comment>
<dbReference type="EMBL" id="MNCJ02000318">
    <property type="protein sequence ID" value="KAF5813866.1"/>
    <property type="molecule type" value="Genomic_DNA"/>
</dbReference>
<keyword evidence="5" id="KW-0808">Transferase</keyword>
<keyword evidence="11" id="KW-0294">Fucose metabolism</keyword>
<reference evidence="15" key="1">
    <citation type="journal article" date="2017" name="Nature">
        <title>The sunflower genome provides insights into oil metabolism, flowering and Asterid evolution.</title>
        <authorList>
            <person name="Badouin H."/>
            <person name="Gouzy J."/>
            <person name="Grassa C.J."/>
            <person name="Murat F."/>
            <person name="Staton S.E."/>
            <person name="Cottret L."/>
            <person name="Lelandais-Briere C."/>
            <person name="Owens G.L."/>
            <person name="Carrere S."/>
            <person name="Mayjonade B."/>
            <person name="Legrand L."/>
            <person name="Gill N."/>
            <person name="Kane N.C."/>
            <person name="Bowers J.E."/>
            <person name="Hubner S."/>
            <person name="Bellec A."/>
            <person name="Berard A."/>
            <person name="Berges H."/>
            <person name="Blanchet N."/>
            <person name="Boniface M.C."/>
            <person name="Brunel D."/>
            <person name="Catrice O."/>
            <person name="Chaidir N."/>
            <person name="Claudel C."/>
            <person name="Donnadieu C."/>
            <person name="Faraut T."/>
            <person name="Fievet G."/>
            <person name="Helmstetter N."/>
            <person name="King M."/>
            <person name="Knapp S.J."/>
            <person name="Lai Z."/>
            <person name="Le Paslier M.C."/>
            <person name="Lippi Y."/>
            <person name="Lorenzon L."/>
            <person name="Mandel J.R."/>
            <person name="Marage G."/>
            <person name="Marchand G."/>
            <person name="Marquand E."/>
            <person name="Bret-Mestries E."/>
            <person name="Morien E."/>
            <person name="Nambeesan S."/>
            <person name="Nguyen T."/>
            <person name="Pegot-Espagnet P."/>
            <person name="Pouilly N."/>
            <person name="Raftis F."/>
            <person name="Sallet E."/>
            <person name="Schiex T."/>
            <person name="Thomas J."/>
            <person name="Vandecasteele C."/>
            <person name="Vares D."/>
            <person name="Vear F."/>
            <person name="Vautrin S."/>
            <person name="Crespi M."/>
            <person name="Mangin B."/>
            <person name="Burke J.M."/>
            <person name="Salse J."/>
            <person name="Munos S."/>
            <person name="Vincourt P."/>
            <person name="Rieseberg L.H."/>
            <person name="Langlade N.B."/>
        </authorList>
    </citation>
    <scope>NUCLEOTIDE SEQUENCE</scope>
    <source>
        <tissue evidence="15">Leaves</tissue>
    </source>
</reference>
<dbReference type="AlphaFoldDB" id="A0A9K3JDY5"/>
<evidence type="ECO:0000256" key="5">
    <source>
        <dbReference type="ARBA" id="ARBA00022679"/>
    </source>
</evidence>
<keyword evidence="14" id="KW-0732">Signal</keyword>
<organism evidence="15 16">
    <name type="scientific">Helianthus annuus</name>
    <name type="common">Common sunflower</name>
    <dbReference type="NCBI Taxonomy" id="4232"/>
    <lineage>
        <taxon>Eukaryota</taxon>
        <taxon>Viridiplantae</taxon>
        <taxon>Streptophyta</taxon>
        <taxon>Embryophyta</taxon>
        <taxon>Tracheophyta</taxon>
        <taxon>Spermatophyta</taxon>
        <taxon>Magnoliopsida</taxon>
        <taxon>eudicotyledons</taxon>
        <taxon>Gunneridae</taxon>
        <taxon>Pentapetalae</taxon>
        <taxon>asterids</taxon>
        <taxon>campanulids</taxon>
        <taxon>Asterales</taxon>
        <taxon>Asteraceae</taxon>
        <taxon>Asteroideae</taxon>
        <taxon>Heliantheae alliance</taxon>
        <taxon>Heliantheae</taxon>
        <taxon>Helianthus</taxon>
    </lineage>
</organism>
<comment type="caution">
    <text evidence="15">The sequence shown here is derived from an EMBL/GenBank/DDBJ whole genome shotgun (WGS) entry which is preliminary data.</text>
</comment>
<dbReference type="PANTHER" id="PTHR31741:SF79">
    <property type="entry name" value="O-FUCOSYLTRANSFERASE FAMILY PROTEIN"/>
    <property type="match status" value="1"/>
</dbReference>
<dbReference type="Gramene" id="mRNA:HanXRQr2_Chr03g0103801">
    <property type="protein sequence ID" value="mRNA:HanXRQr2_Chr03g0103801"/>
    <property type="gene ID" value="HanXRQr2_Chr03g0103801"/>
</dbReference>
<evidence type="ECO:0000256" key="13">
    <source>
        <dbReference type="ARBA" id="ARBA00030350"/>
    </source>
</evidence>
<dbReference type="GO" id="GO:0016020">
    <property type="term" value="C:membrane"/>
    <property type="evidence" value="ECO:0007669"/>
    <property type="project" value="UniProtKB-SubCell"/>
</dbReference>
<dbReference type="PANTHER" id="PTHR31741">
    <property type="entry name" value="OS02G0726500 PROTEIN-RELATED"/>
    <property type="match status" value="1"/>
</dbReference>
<evidence type="ECO:0000256" key="8">
    <source>
        <dbReference type="ARBA" id="ARBA00022989"/>
    </source>
</evidence>
<dbReference type="Pfam" id="PF10250">
    <property type="entry name" value="O-FucT"/>
    <property type="match status" value="1"/>
</dbReference>
<evidence type="ECO:0000256" key="7">
    <source>
        <dbReference type="ARBA" id="ARBA00022968"/>
    </source>
</evidence>
<evidence type="ECO:0000256" key="2">
    <source>
        <dbReference type="ARBA" id="ARBA00004881"/>
    </source>
</evidence>
<dbReference type="GO" id="GO:0006004">
    <property type="term" value="P:fucose metabolic process"/>
    <property type="evidence" value="ECO:0007669"/>
    <property type="project" value="UniProtKB-KW"/>
</dbReference>
<keyword evidence="9" id="KW-0472">Membrane</keyword>